<evidence type="ECO:0000313" key="10">
    <source>
        <dbReference type="EMBL" id="ODQ65397.1"/>
    </source>
</evidence>
<evidence type="ECO:0000256" key="7">
    <source>
        <dbReference type="ARBA" id="ARBA00022840"/>
    </source>
</evidence>
<keyword evidence="8" id="KW-0539">Nucleus</keyword>
<comment type="similarity">
    <text evidence="9">Belongs to the GLYK kinase family.</text>
</comment>
<dbReference type="GO" id="GO:0005524">
    <property type="term" value="F:ATP binding"/>
    <property type="evidence" value="ECO:0007669"/>
    <property type="project" value="UniProtKB-KW"/>
</dbReference>
<dbReference type="OrthoDB" id="347435at2759"/>
<dbReference type="Gene3D" id="3.40.50.300">
    <property type="entry name" value="P-loop containing nucleotide triphosphate hydrolases"/>
    <property type="match status" value="1"/>
</dbReference>
<sequence>MNSNIDKIEIVISFSKSLSPEPLPSSSPSPLIVGICGPQGSGKSTLVKQLYALLTTGRDYNYRVVQVSIDDFYLKHEEQIELSYKNPGNQLLALRGEPGTHDIKLAINTISALISQKNDGATVVPRYDKSCYGGSGDRLPVDQWETQCDTVDIILFEGWCIGFKALDDDYLIQLVHDKKQAAINDAQMCHIAKHPLEHIQVINNNLRSYIDLWNLLDCFLQLDTQNINNVYKWRLQQEHQLIRQKGSGLTDDQVVNFINGYMPAYELYLPRLRSQKLTSGKDSHLRIEIDQNRQLVDYNLVN</sequence>
<comment type="subcellular location">
    <subcellularLocation>
        <location evidence="2">Cytoplasm</location>
    </subcellularLocation>
    <subcellularLocation>
        <location evidence="1">Nucleus</location>
    </subcellularLocation>
</comment>
<keyword evidence="10" id="KW-0378">Hydrolase</keyword>
<keyword evidence="3" id="KW-0963">Cytoplasm</keyword>
<evidence type="ECO:0000256" key="8">
    <source>
        <dbReference type="ARBA" id="ARBA00023242"/>
    </source>
</evidence>
<evidence type="ECO:0000256" key="4">
    <source>
        <dbReference type="ARBA" id="ARBA00022679"/>
    </source>
</evidence>
<organism evidence="10 11">
    <name type="scientific">Nadsonia fulvescens var. elongata DSM 6958</name>
    <dbReference type="NCBI Taxonomy" id="857566"/>
    <lineage>
        <taxon>Eukaryota</taxon>
        <taxon>Fungi</taxon>
        <taxon>Dikarya</taxon>
        <taxon>Ascomycota</taxon>
        <taxon>Saccharomycotina</taxon>
        <taxon>Dipodascomycetes</taxon>
        <taxon>Dipodascales</taxon>
        <taxon>Dipodascales incertae sedis</taxon>
        <taxon>Nadsonia</taxon>
    </lineage>
</organism>
<name>A0A1E3PKM5_9ASCO</name>
<keyword evidence="7" id="KW-0067">ATP-binding</keyword>
<evidence type="ECO:0000256" key="5">
    <source>
        <dbReference type="ARBA" id="ARBA00022741"/>
    </source>
</evidence>
<dbReference type="EMBL" id="KV454410">
    <property type="protein sequence ID" value="ODQ65397.1"/>
    <property type="molecule type" value="Genomic_DNA"/>
</dbReference>
<dbReference type="GO" id="GO:0016787">
    <property type="term" value="F:hydrolase activity"/>
    <property type="evidence" value="ECO:0007669"/>
    <property type="project" value="UniProtKB-KW"/>
</dbReference>
<evidence type="ECO:0000256" key="3">
    <source>
        <dbReference type="ARBA" id="ARBA00022490"/>
    </source>
</evidence>
<evidence type="ECO:0000256" key="6">
    <source>
        <dbReference type="ARBA" id="ARBA00022777"/>
    </source>
</evidence>
<evidence type="ECO:0000313" key="11">
    <source>
        <dbReference type="Proteomes" id="UP000095009"/>
    </source>
</evidence>
<reference evidence="10 11" key="1">
    <citation type="journal article" date="2016" name="Proc. Natl. Acad. Sci. U.S.A.">
        <title>Comparative genomics of biotechnologically important yeasts.</title>
        <authorList>
            <person name="Riley R."/>
            <person name="Haridas S."/>
            <person name="Wolfe K.H."/>
            <person name="Lopes M.R."/>
            <person name="Hittinger C.T."/>
            <person name="Goeker M."/>
            <person name="Salamov A.A."/>
            <person name="Wisecaver J.H."/>
            <person name="Long T.M."/>
            <person name="Calvey C.H."/>
            <person name="Aerts A.L."/>
            <person name="Barry K.W."/>
            <person name="Choi C."/>
            <person name="Clum A."/>
            <person name="Coughlan A.Y."/>
            <person name="Deshpande S."/>
            <person name="Douglass A.P."/>
            <person name="Hanson S.J."/>
            <person name="Klenk H.-P."/>
            <person name="LaButti K.M."/>
            <person name="Lapidus A."/>
            <person name="Lindquist E.A."/>
            <person name="Lipzen A.M."/>
            <person name="Meier-Kolthoff J.P."/>
            <person name="Ohm R.A."/>
            <person name="Otillar R.P."/>
            <person name="Pangilinan J.L."/>
            <person name="Peng Y."/>
            <person name="Rokas A."/>
            <person name="Rosa C.A."/>
            <person name="Scheuner C."/>
            <person name="Sibirny A.A."/>
            <person name="Slot J.C."/>
            <person name="Stielow J.B."/>
            <person name="Sun H."/>
            <person name="Kurtzman C.P."/>
            <person name="Blackwell M."/>
            <person name="Grigoriev I.V."/>
            <person name="Jeffries T.W."/>
        </authorList>
    </citation>
    <scope>NUCLEOTIDE SEQUENCE [LARGE SCALE GENOMIC DNA]</scope>
    <source>
        <strain evidence="10 11">DSM 6958</strain>
    </source>
</reference>
<keyword evidence="11" id="KW-1185">Reference proteome</keyword>
<evidence type="ECO:0000256" key="1">
    <source>
        <dbReference type="ARBA" id="ARBA00004123"/>
    </source>
</evidence>
<accession>A0A1E3PKM5</accession>
<dbReference type="InterPro" id="IPR027417">
    <property type="entry name" value="P-loop_NTPase"/>
</dbReference>
<dbReference type="STRING" id="857566.A0A1E3PKM5"/>
<keyword evidence="5" id="KW-0547">Nucleotide-binding</keyword>
<keyword evidence="4" id="KW-0808">Transferase</keyword>
<dbReference type="GO" id="GO:0005634">
    <property type="term" value="C:nucleus"/>
    <property type="evidence" value="ECO:0007669"/>
    <property type="project" value="UniProtKB-SubCell"/>
</dbReference>
<dbReference type="GO" id="GO:0005737">
    <property type="term" value="C:cytoplasm"/>
    <property type="evidence" value="ECO:0007669"/>
    <property type="project" value="UniProtKB-SubCell"/>
</dbReference>
<dbReference type="SUPFAM" id="SSF52540">
    <property type="entry name" value="P-loop containing nucleoside triphosphate hydrolases"/>
    <property type="match status" value="1"/>
</dbReference>
<dbReference type="GO" id="GO:0016301">
    <property type="term" value="F:kinase activity"/>
    <property type="evidence" value="ECO:0007669"/>
    <property type="project" value="UniProtKB-KW"/>
</dbReference>
<keyword evidence="6" id="KW-0418">Kinase</keyword>
<dbReference type="PANTHER" id="PTHR10285">
    <property type="entry name" value="URIDINE KINASE"/>
    <property type="match status" value="1"/>
</dbReference>
<proteinExistence type="inferred from homology"/>
<dbReference type="AlphaFoldDB" id="A0A1E3PKM5"/>
<gene>
    <name evidence="10" type="ORF">NADFUDRAFT_74811</name>
</gene>
<dbReference type="Proteomes" id="UP000095009">
    <property type="component" value="Unassembled WGS sequence"/>
</dbReference>
<evidence type="ECO:0000256" key="2">
    <source>
        <dbReference type="ARBA" id="ARBA00004496"/>
    </source>
</evidence>
<protein>
    <submittedName>
        <fullName evidence="10">p-loop containing nucleoside triphosphate hydrolase protein</fullName>
    </submittedName>
</protein>
<evidence type="ECO:0000256" key="9">
    <source>
        <dbReference type="ARBA" id="ARBA00061312"/>
    </source>
</evidence>
<dbReference type="FunFam" id="3.40.50.300:FF:001691">
    <property type="entry name" value="Probable ATP-dependent kinase TDA10"/>
    <property type="match status" value="1"/>
</dbReference>